<dbReference type="EMBL" id="CAJVQB010003923">
    <property type="protein sequence ID" value="CAG8621712.1"/>
    <property type="molecule type" value="Genomic_DNA"/>
</dbReference>
<accession>A0ABN7UL93</accession>
<name>A0ABN7UL93_GIGMA</name>
<evidence type="ECO:0000313" key="1">
    <source>
        <dbReference type="EMBL" id="CAG8621712.1"/>
    </source>
</evidence>
<protein>
    <submittedName>
        <fullName evidence="1">24388_t:CDS:1</fullName>
    </submittedName>
</protein>
<evidence type="ECO:0000313" key="2">
    <source>
        <dbReference type="Proteomes" id="UP000789901"/>
    </source>
</evidence>
<comment type="caution">
    <text evidence="1">The sequence shown here is derived from an EMBL/GenBank/DDBJ whole genome shotgun (WGS) entry which is preliminary data.</text>
</comment>
<sequence>MLDIKNKNLLLNVTTRETKSKLAINVKLVTDINVKWLVDEIAVGKAKLGVFV</sequence>
<proteinExistence type="predicted"/>
<keyword evidence="2" id="KW-1185">Reference proteome</keyword>
<dbReference type="Proteomes" id="UP000789901">
    <property type="component" value="Unassembled WGS sequence"/>
</dbReference>
<organism evidence="1 2">
    <name type="scientific">Gigaspora margarita</name>
    <dbReference type="NCBI Taxonomy" id="4874"/>
    <lineage>
        <taxon>Eukaryota</taxon>
        <taxon>Fungi</taxon>
        <taxon>Fungi incertae sedis</taxon>
        <taxon>Mucoromycota</taxon>
        <taxon>Glomeromycotina</taxon>
        <taxon>Glomeromycetes</taxon>
        <taxon>Diversisporales</taxon>
        <taxon>Gigasporaceae</taxon>
        <taxon>Gigaspora</taxon>
    </lineage>
</organism>
<gene>
    <name evidence="1" type="ORF">GMARGA_LOCUS7876</name>
</gene>
<reference evidence="1 2" key="1">
    <citation type="submission" date="2021-06" db="EMBL/GenBank/DDBJ databases">
        <authorList>
            <person name="Kallberg Y."/>
            <person name="Tangrot J."/>
            <person name="Rosling A."/>
        </authorList>
    </citation>
    <scope>NUCLEOTIDE SEQUENCE [LARGE SCALE GENOMIC DNA]</scope>
    <source>
        <strain evidence="1 2">120-4 pot B 10/14</strain>
    </source>
</reference>